<reference evidence="4" key="1">
    <citation type="journal article" date="2011" name="Genome Biol.">
        <title>Comparative genomics of the social amoebae Dictyostelium discoideum and Dictyostelium purpureum.</title>
        <authorList>
            <consortium name="US DOE Joint Genome Institute (JGI-PGF)"/>
            <person name="Sucgang R."/>
            <person name="Kuo A."/>
            <person name="Tian X."/>
            <person name="Salerno W."/>
            <person name="Parikh A."/>
            <person name="Feasley C.L."/>
            <person name="Dalin E."/>
            <person name="Tu H."/>
            <person name="Huang E."/>
            <person name="Barry K."/>
            <person name="Lindquist E."/>
            <person name="Shapiro H."/>
            <person name="Bruce D."/>
            <person name="Schmutz J."/>
            <person name="Salamov A."/>
            <person name="Fey P."/>
            <person name="Gaudet P."/>
            <person name="Anjard C."/>
            <person name="Babu M.M."/>
            <person name="Basu S."/>
            <person name="Bushmanova Y."/>
            <person name="van der Wel H."/>
            <person name="Katoh-Kurasawa M."/>
            <person name="Dinh C."/>
            <person name="Coutinho P.M."/>
            <person name="Saito T."/>
            <person name="Elias M."/>
            <person name="Schaap P."/>
            <person name="Kay R.R."/>
            <person name="Henrissat B."/>
            <person name="Eichinger L."/>
            <person name="Rivero F."/>
            <person name="Putnam N.H."/>
            <person name="West C.M."/>
            <person name="Loomis W.F."/>
            <person name="Chisholm R.L."/>
            <person name="Shaulsky G."/>
            <person name="Strassmann J.E."/>
            <person name="Queller D.C."/>
            <person name="Kuspa A."/>
            <person name="Grigoriev I.V."/>
        </authorList>
    </citation>
    <scope>NUCLEOTIDE SEQUENCE [LARGE SCALE GENOMIC DNA]</scope>
    <source>
        <strain evidence="4">QSDP1</strain>
    </source>
</reference>
<evidence type="ECO:0000256" key="2">
    <source>
        <dbReference type="SAM" id="Phobius"/>
    </source>
</evidence>
<dbReference type="GeneID" id="10501846"/>
<proteinExistence type="predicted"/>
<evidence type="ECO:0000313" key="4">
    <source>
        <dbReference type="Proteomes" id="UP000001064"/>
    </source>
</evidence>
<keyword evidence="2" id="KW-0472">Membrane</keyword>
<dbReference type="InParanoid" id="F0ZLW8"/>
<dbReference type="Proteomes" id="UP000001064">
    <property type="component" value="Unassembled WGS sequence"/>
</dbReference>
<name>F0ZLW8_DICPU</name>
<dbReference type="VEuPathDB" id="AmoebaDB:DICPUDRAFT_79212"/>
<evidence type="ECO:0000313" key="3">
    <source>
        <dbReference type="EMBL" id="EGC35039.1"/>
    </source>
</evidence>
<accession>F0ZLW8</accession>
<feature type="transmembrane region" description="Helical" evidence="2">
    <location>
        <begin position="46"/>
        <end position="67"/>
    </location>
</feature>
<sequence>MGIIFSKKNNAIEDFLGLETKISNLESKIKNKEEIHYRITLSDDTLFVKTLCYLFSAVIPFIIYILWVSFKFIFGTVTEDYQNELKELNICMEILLEDKNLQAELNSKKNLQIFERVLKKSRAQQQQQEELQQQQPEEVQQEKPKIPQILIQWASKEIEPKENNSILGELKAINIHLSNFVVLRSLETNQLDLFLANIINCAIHFENVSDDVKTISSLIVSKVIAQAHFDSNISQDHIYMIESYILELYKIINKYTKYRYHQIEGVICVFKHFAKSLQNNQFNIIIKDMFLIHLVWSSALNLFEDLEYLELKQEFRQLYNDTYCIVSNYFIFTSDTIRSENLLRFNNSINNFWDSNNRNLTSLIDIKYYCKVCPYEFNSKTSLLSKIPEIICPQSSFVNQSEAPYSSIFKQLINLNFQSNQLFDEYQICSGQTNMVDSQLVLDEKI</sequence>
<evidence type="ECO:0000256" key="1">
    <source>
        <dbReference type="SAM" id="Coils"/>
    </source>
</evidence>
<protein>
    <recommendedName>
        <fullName evidence="5">Transmembrane protein</fullName>
    </recommendedName>
</protein>
<feature type="coiled-coil region" evidence="1">
    <location>
        <begin position="78"/>
        <end position="134"/>
    </location>
</feature>
<organism evidence="3 4">
    <name type="scientific">Dictyostelium purpureum</name>
    <name type="common">Slime mold</name>
    <dbReference type="NCBI Taxonomy" id="5786"/>
    <lineage>
        <taxon>Eukaryota</taxon>
        <taxon>Amoebozoa</taxon>
        <taxon>Evosea</taxon>
        <taxon>Eumycetozoa</taxon>
        <taxon>Dictyostelia</taxon>
        <taxon>Dictyosteliales</taxon>
        <taxon>Dictyosteliaceae</taxon>
        <taxon>Dictyostelium</taxon>
    </lineage>
</organism>
<keyword evidence="2" id="KW-1133">Transmembrane helix</keyword>
<dbReference type="EMBL" id="GL871073">
    <property type="protein sequence ID" value="EGC35039.1"/>
    <property type="molecule type" value="Genomic_DNA"/>
</dbReference>
<keyword evidence="1" id="KW-0175">Coiled coil</keyword>
<keyword evidence="4" id="KW-1185">Reference proteome</keyword>
<keyword evidence="2" id="KW-0812">Transmembrane</keyword>
<gene>
    <name evidence="3" type="ORF">DICPUDRAFT_79212</name>
</gene>
<dbReference type="KEGG" id="dpp:DICPUDRAFT_79212"/>
<dbReference type="AlphaFoldDB" id="F0ZLW8"/>
<evidence type="ECO:0008006" key="5">
    <source>
        <dbReference type="Google" id="ProtNLM"/>
    </source>
</evidence>
<dbReference type="RefSeq" id="XP_003288407.1">
    <property type="nucleotide sequence ID" value="XM_003288359.1"/>
</dbReference>